<accession>A0ABT1CZC4</accession>
<evidence type="ECO:0000313" key="3">
    <source>
        <dbReference type="EMBL" id="MCO6410885.1"/>
    </source>
</evidence>
<comment type="caution">
    <text evidence="3">The sequence shown here is derived from an EMBL/GenBank/DDBJ whole genome shotgun (WGS) entry which is preliminary data.</text>
</comment>
<dbReference type="Proteomes" id="UP001320715">
    <property type="component" value="Unassembled WGS sequence"/>
</dbReference>
<evidence type="ECO:0000256" key="1">
    <source>
        <dbReference type="SAM" id="MobiDB-lite"/>
    </source>
</evidence>
<protein>
    <submittedName>
        <fullName evidence="3">WGR domain-containing protein</fullName>
    </submittedName>
</protein>
<dbReference type="InterPro" id="IPR036930">
    <property type="entry name" value="WGR_dom_sf"/>
</dbReference>
<organism evidence="3 4">
    <name type="scientific">Hoeflea alexandrii</name>
    <dbReference type="NCBI Taxonomy" id="288436"/>
    <lineage>
        <taxon>Bacteria</taxon>
        <taxon>Pseudomonadati</taxon>
        <taxon>Pseudomonadota</taxon>
        <taxon>Alphaproteobacteria</taxon>
        <taxon>Hyphomicrobiales</taxon>
        <taxon>Rhizobiaceae</taxon>
        <taxon>Hoeflea</taxon>
    </lineage>
</organism>
<dbReference type="SMART" id="SM00773">
    <property type="entry name" value="WGR"/>
    <property type="match status" value="1"/>
</dbReference>
<reference evidence="3 4" key="1">
    <citation type="submission" date="2020-01" db="EMBL/GenBank/DDBJ databases">
        <title>Genomes of bacteria type strains.</title>
        <authorList>
            <person name="Chen J."/>
            <person name="Zhu S."/>
            <person name="Yang J."/>
        </authorList>
    </citation>
    <scope>NUCLEOTIDE SEQUENCE [LARGE SCALE GENOMIC DNA]</scope>
    <source>
        <strain evidence="3 4">DSM 16655</strain>
    </source>
</reference>
<evidence type="ECO:0000313" key="4">
    <source>
        <dbReference type="Proteomes" id="UP001320715"/>
    </source>
</evidence>
<proteinExistence type="predicted"/>
<feature type="region of interest" description="Disordered" evidence="1">
    <location>
        <begin position="64"/>
        <end position="86"/>
    </location>
</feature>
<dbReference type="RefSeq" id="WP_252917520.1">
    <property type="nucleotide sequence ID" value="NZ_JAAAML010000005.1"/>
</dbReference>
<dbReference type="InterPro" id="IPR049809">
    <property type="entry name" value="YehF/YfeS-like_WGR"/>
</dbReference>
<dbReference type="CDD" id="cd07996">
    <property type="entry name" value="WGR_MMR_like"/>
    <property type="match status" value="1"/>
</dbReference>
<dbReference type="InterPro" id="IPR008893">
    <property type="entry name" value="WGR_domain"/>
</dbReference>
<keyword evidence="4" id="KW-1185">Reference proteome</keyword>
<dbReference type="PROSITE" id="PS51977">
    <property type="entry name" value="WGR"/>
    <property type="match status" value="1"/>
</dbReference>
<name>A0ABT1CZC4_9HYPH</name>
<evidence type="ECO:0000259" key="2">
    <source>
        <dbReference type="PROSITE" id="PS51977"/>
    </source>
</evidence>
<gene>
    <name evidence="3" type="ORF">GTW23_22090</name>
</gene>
<dbReference type="SUPFAM" id="SSF142921">
    <property type="entry name" value="WGR domain-like"/>
    <property type="match status" value="1"/>
</dbReference>
<sequence length="86" mass="10032">MQTFTPDQVHLRRIDPAQNMHRFYSLSLQPTLFGGASLIRDWGRIGRRGQTMMETFDTNADAGSALHRLERSKRRRGYRDAAVQRR</sequence>
<feature type="domain" description="WGR" evidence="2">
    <location>
        <begin position="1"/>
        <end position="86"/>
    </location>
</feature>
<dbReference type="EMBL" id="JAAAML010000005">
    <property type="protein sequence ID" value="MCO6410885.1"/>
    <property type="molecule type" value="Genomic_DNA"/>
</dbReference>
<dbReference type="Pfam" id="PF05406">
    <property type="entry name" value="WGR"/>
    <property type="match status" value="1"/>
</dbReference>
<dbReference type="Gene3D" id="2.20.140.10">
    <property type="entry name" value="WGR domain"/>
    <property type="match status" value="1"/>
</dbReference>